<dbReference type="GO" id="GO:0005789">
    <property type="term" value="C:endoplasmic reticulum membrane"/>
    <property type="evidence" value="ECO:0007669"/>
    <property type="project" value="UniProtKB-SubCell"/>
</dbReference>
<dbReference type="GO" id="GO:0030545">
    <property type="term" value="F:signaling receptor regulator activity"/>
    <property type="evidence" value="ECO:0007669"/>
    <property type="project" value="TreeGrafter"/>
</dbReference>
<keyword evidence="11" id="KW-1185">Reference proteome</keyword>
<feature type="transmembrane region" description="Helical" evidence="9">
    <location>
        <begin position="41"/>
        <end position="65"/>
    </location>
</feature>
<dbReference type="PANTHER" id="PTHR28675:SF1">
    <property type="entry name" value="MELANOCORTIN-2 RECEPTOR ACCESSORY PROTEIN 2"/>
    <property type="match status" value="1"/>
</dbReference>
<comment type="subcellular location">
    <subcellularLocation>
        <location evidence="1">Cell membrane</location>
        <topology evidence="1">Single-pass membrane protein</topology>
    </subcellularLocation>
    <subcellularLocation>
        <location evidence="2">Endoplasmic reticulum membrane</location>
        <topology evidence="2">Single-pass membrane protein</topology>
    </subcellularLocation>
</comment>
<keyword evidence="7 9" id="KW-1133">Transmembrane helix</keyword>
<evidence type="ECO:0000256" key="4">
    <source>
        <dbReference type="ARBA" id="ARBA00022475"/>
    </source>
</evidence>
<dbReference type="Pfam" id="PF15183">
    <property type="entry name" value="MRAP"/>
    <property type="match status" value="1"/>
</dbReference>
<dbReference type="GO" id="GO:0005794">
    <property type="term" value="C:Golgi apparatus"/>
    <property type="evidence" value="ECO:0007669"/>
    <property type="project" value="Ensembl"/>
</dbReference>
<reference evidence="11" key="2">
    <citation type="journal article" date="2017" name="Sci. Adv.">
        <title>A tail of two voltages: Proteomic comparison of the three electric organs of the electric eel.</title>
        <authorList>
            <person name="Traeger L.L."/>
            <person name="Sabat G."/>
            <person name="Barrett-Wilt G.A."/>
            <person name="Wells G.B."/>
            <person name="Sussman M.R."/>
        </authorList>
    </citation>
    <scope>NUCLEOTIDE SEQUENCE [LARGE SCALE GENOMIC DNA]</scope>
</reference>
<dbReference type="Proteomes" id="UP000314983">
    <property type="component" value="Chromosome 10"/>
</dbReference>
<evidence type="ECO:0000313" key="10">
    <source>
        <dbReference type="Ensembl" id="ENSEEEP00000049097.2"/>
    </source>
</evidence>
<accession>A0A4W4HKK6</accession>
<gene>
    <name evidence="10" type="primary">mrap2a</name>
</gene>
<dbReference type="GeneID" id="113572589"/>
<organism evidence="10 11">
    <name type="scientific">Electrophorus electricus</name>
    <name type="common">Electric eel</name>
    <name type="synonym">Gymnotus electricus</name>
    <dbReference type="NCBI Taxonomy" id="8005"/>
    <lineage>
        <taxon>Eukaryota</taxon>
        <taxon>Metazoa</taxon>
        <taxon>Chordata</taxon>
        <taxon>Craniata</taxon>
        <taxon>Vertebrata</taxon>
        <taxon>Euteleostomi</taxon>
        <taxon>Actinopterygii</taxon>
        <taxon>Neopterygii</taxon>
        <taxon>Teleostei</taxon>
        <taxon>Ostariophysi</taxon>
        <taxon>Gymnotiformes</taxon>
        <taxon>Gymnotoidei</taxon>
        <taxon>Gymnotidae</taxon>
        <taxon>Electrophorus</taxon>
    </lineage>
</organism>
<dbReference type="GO" id="GO:0005886">
    <property type="term" value="C:plasma membrane"/>
    <property type="evidence" value="ECO:0007669"/>
    <property type="project" value="UniProtKB-SubCell"/>
</dbReference>
<dbReference type="GeneTree" id="ENSGT00650000093438"/>
<dbReference type="GO" id="GO:0031780">
    <property type="term" value="F:corticotropin hormone receptor binding"/>
    <property type="evidence" value="ECO:0007669"/>
    <property type="project" value="TreeGrafter"/>
</dbReference>
<keyword evidence="5 9" id="KW-0812">Transmembrane</keyword>
<keyword evidence="8 9" id="KW-0472">Membrane</keyword>
<reference evidence="11" key="1">
    <citation type="journal article" date="2014" name="Science">
        <title>Nonhuman genetics. Genomic basis for the convergent evolution of electric organs.</title>
        <authorList>
            <person name="Gallant J.R."/>
            <person name="Traeger L.L."/>
            <person name="Volkening J.D."/>
            <person name="Moffett H."/>
            <person name="Chen P.H."/>
            <person name="Novina C.D."/>
            <person name="Phillips G.N.Jr."/>
            <person name="Anand R."/>
            <person name="Wells G.B."/>
            <person name="Pinch M."/>
            <person name="Guth R."/>
            <person name="Unguez G.A."/>
            <person name="Albert J.S."/>
            <person name="Zakon H.H."/>
            <person name="Samanta M.P."/>
            <person name="Sussman M.R."/>
        </authorList>
    </citation>
    <scope>NUCLEOTIDE SEQUENCE [LARGE SCALE GENOMIC DNA]</scope>
</reference>
<reference evidence="10" key="4">
    <citation type="submission" date="2025-08" db="UniProtKB">
        <authorList>
            <consortium name="Ensembl"/>
        </authorList>
    </citation>
    <scope>IDENTIFICATION</scope>
</reference>
<dbReference type="InterPro" id="IPR028111">
    <property type="entry name" value="MRAP"/>
</dbReference>
<dbReference type="OMA" id="WDYEYYE"/>
<dbReference type="RefSeq" id="XP_026858088.2">
    <property type="nucleotide sequence ID" value="XM_027002287.2"/>
</dbReference>
<evidence type="ECO:0008006" key="12">
    <source>
        <dbReference type="Google" id="ProtNLM"/>
    </source>
</evidence>
<dbReference type="GO" id="GO:0072659">
    <property type="term" value="P:protein localization to plasma membrane"/>
    <property type="evidence" value="ECO:0007669"/>
    <property type="project" value="TreeGrafter"/>
</dbReference>
<proteinExistence type="inferred from homology"/>
<dbReference type="GO" id="GO:0040008">
    <property type="term" value="P:regulation of growth"/>
    <property type="evidence" value="ECO:0007669"/>
    <property type="project" value="Ensembl"/>
</dbReference>
<dbReference type="AlphaFoldDB" id="A0A4W4HKK6"/>
<dbReference type="GO" id="GO:0031783">
    <property type="term" value="F:type 5 melanocortin receptor binding"/>
    <property type="evidence" value="ECO:0007669"/>
    <property type="project" value="TreeGrafter"/>
</dbReference>
<dbReference type="GO" id="GO:0106072">
    <property type="term" value="P:negative regulation of adenylate cyclase-activating G protein-coupled receptor signaling pathway"/>
    <property type="evidence" value="ECO:0007669"/>
    <property type="project" value="Ensembl"/>
</dbReference>
<dbReference type="GO" id="GO:0031782">
    <property type="term" value="F:type 4 melanocortin receptor binding"/>
    <property type="evidence" value="ECO:0007669"/>
    <property type="project" value="Ensembl"/>
</dbReference>
<evidence type="ECO:0000256" key="5">
    <source>
        <dbReference type="ARBA" id="ARBA00022692"/>
    </source>
</evidence>
<evidence type="ECO:0000313" key="11">
    <source>
        <dbReference type="Proteomes" id="UP000314983"/>
    </source>
</evidence>
<dbReference type="PANTHER" id="PTHR28675">
    <property type="entry name" value="MELANOCORTIN-2 RECEPTOR ACCESSORY PROTEIN 2"/>
    <property type="match status" value="1"/>
</dbReference>
<dbReference type="KEGG" id="eee:113572589"/>
<evidence type="ECO:0000256" key="9">
    <source>
        <dbReference type="SAM" id="Phobius"/>
    </source>
</evidence>
<keyword evidence="4" id="KW-1003">Cell membrane</keyword>
<dbReference type="GO" id="GO:0097009">
    <property type="term" value="P:energy homeostasis"/>
    <property type="evidence" value="ECO:0007669"/>
    <property type="project" value="Ensembl"/>
</dbReference>
<evidence type="ECO:0000256" key="8">
    <source>
        <dbReference type="ARBA" id="ARBA00023136"/>
    </source>
</evidence>
<comment type="similarity">
    <text evidence="3">Belongs to the MRAP family.</text>
</comment>
<dbReference type="GO" id="GO:0031781">
    <property type="term" value="F:type 3 melanocortin receptor binding"/>
    <property type="evidence" value="ECO:0007669"/>
    <property type="project" value="TreeGrafter"/>
</dbReference>
<evidence type="ECO:0000256" key="7">
    <source>
        <dbReference type="ARBA" id="ARBA00022989"/>
    </source>
</evidence>
<protein>
    <recommendedName>
        <fullName evidence="12">Melanocortin 2 receptor accessory protein 2a</fullName>
    </recommendedName>
</protein>
<evidence type="ECO:0000256" key="2">
    <source>
        <dbReference type="ARBA" id="ARBA00004389"/>
    </source>
</evidence>
<evidence type="ECO:0000256" key="3">
    <source>
        <dbReference type="ARBA" id="ARBA00010063"/>
    </source>
</evidence>
<name>A0A4W4HKK6_ELEEL</name>
<dbReference type="GO" id="GO:0034394">
    <property type="term" value="P:protein localization to cell surface"/>
    <property type="evidence" value="ECO:0007669"/>
    <property type="project" value="Ensembl"/>
</dbReference>
<dbReference type="GO" id="GO:0006112">
    <property type="term" value="P:energy reserve metabolic process"/>
    <property type="evidence" value="ECO:0007669"/>
    <property type="project" value="Ensembl"/>
</dbReference>
<evidence type="ECO:0000256" key="6">
    <source>
        <dbReference type="ARBA" id="ARBA00022824"/>
    </source>
</evidence>
<keyword evidence="6" id="KW-0256">Endoplasmic reticulum</keyword>
<dbReference type="Ensembl" id="ENSEEET00000049632.2">
    <property type="protein sequence ID" value="ENSEEEP00000049097.2"/>
    <property type="gene ID" value="ENSEEEG00000023071.2"/>
</dbReference>
<dbReference type="CTD" id="100003330"/>
<reference evidence="10" key="3">
    <citation type="submission" date="2020-05" db="EMBL/GenBank/DDBJ databases">
        <title>Electrophorus electricus (electric eel) genome, fEleEle1, primary haplotype.</title>
        <authorList>
            <person name="Myers G."/>
            <person name="Meyer A."/>
            <person name="Fedrigo O."/>
            <person name="Formenti G."/>
            <person name="Rhie A."/>
            <person name="Tracey A."/>
            <person name="Sims Y."/>
            <person name="Jarvis E.D."/>
        </authorList>
    </citation>
    <scope>NUCLEOTIDE SEQUENCE [LARGE SCALE GENOMIC DNA]</scope>
</reference>
<dbReference type="GO" id="GO:0070996">
    <property type="term" value="F:type 1 melanocortin receptor binding"/>
    <property type="evidence" value="ECO:0007669"/>
    <property type="project" value="TreeGrafter"/>
</dbReference>
<reference evidence="10" key="5">
    <citation type="submission" date="2025-09" db="UniProtKB">
        <authorList>
            <consortium name="Ensembl"/>
        </authorList>
    </citation>
    <scope>IDENTIFICATION</scope>
</reference>
<dbReference type="GO" id="GO:0048589">
    <property type="term" value="P:developmental growth"/>
    <property type="evidence" value="ECO:0007669"/>
    <property type="project" value="Ensembl"/>
</dbReference>
<dbReference type="STRING" id="8005.ENSEEEP00000049097"/>
<evidence type="ECO:0000256" key="1">
    <source>
        <dbReference type="ARBA" id="ARBA00004162"/>
    </source>
</evidence>
<sequence>MPSLLYSNTTASIPNSDYEWRYEYYDDEEPVSFEGLKAHRYSIVIGFWVGLAVFVIFMFFVLTLLTKTGAPHPESAEPCEDCVHLTSCVEELGRPRDPDNRQVGLARPLLEESRFLFNCYINEEEQVGQRSVNRACQAHVQSSSTESNGHVDTVGLVVQSAQEETRDDNEATFLAHFNIPNFVNSELSSTLGEDDLLLGDPPIIMDSESYSRSTHHIRD</sequence>